<evidence type="ECO:0000313" key="1">
    <source>
        <dbReference type="EMBL" id="JAH41003.1"/>
    </source>
</evidence>
<dbReference type="AlphaFoldDB" id="A0A0E9SKG9"/>
<accession>A0A0E9SKG9</accession>
<reference evidence="1" key="2">
    <citation type="journal article" date="2015" name="Fish Shellfish Immunol.">
        <title>Early steps in the European eel (Anguilla anguilla)-Vibrio vulnificus interaction in the gills: Role of the RtxA13 toxin.</title>
        <authorList>
            <person name="Callol A."/>
            <person name="Pajuelo D."/>
            <person name="Ebbesson L."/>
            <person name="Teles M."/>
            <person name="MacKenzie S."/>
            <person name="Amaro C."/>
        </authorList>
    </citation>
    <scope>NUCLEOTIDE SEQUENCE</scope>
</reference>
<dbReference type="EMBL" id="GBXM01067574">
    <property type="protein sequence ID" value="JAH41003.1"/>
    <property type="molecule type" value="Transcribed_RNA"/>
</dbReference>
<organism evidence="1">
    <name type="scientific">Anguilla anguilla</name>
    <name type="common">European freshwater eel</name>
    <name type="synonym">Muraena anguilla</name>
    <dbReference type="NCBI Taxonomy" id="7936"/>
    <lineage>
        <taxon>Eukaryota</taxon>
        <taxon>Metazoa</taxon>
        <taxon>Chordata</taxon>
        <taxon>Craniata</taxon>
        <taxon>Vertebrata</taxon>
        <taxon>Euteleostomi</taxon>
        <taxon>Actinopterygii</taxon>
        <taxon>Neopterygii</taxon>
        <taxon>Teleostei</taxon>
        <taxon>Anguilliformes</taxon>
        <taxon>Anguillidae</taxon>
        <taxon>Anguilla</taxon>
    </lineage>
</organism>
<reference evidence="1" key="1">
    <citation type="submission" date="2014-11" db="EMBL/GenBank/DDBJ databases">
        <authorList>
            <person name="Amaro Gonzalez C."/>
        </authorList>
    </citation>
    <scope>NUCLEOTIDE SEQUENCE</scope>
</reference>
<name>A0A0E9SKG9_ANGAN</name>
<protein>
    <submittedName>
        <fullName evidence="1">Uncharacterized protein</fullName>
    </submittedName>
</protein>
<sequence length="46" mass="5535">MKYRMFIEDFLKVSMSCCKRSVRYISQTKGLVWRPRPTLSPGTHIW</sequence>
<proteinExistence type="predicted"/>